<feature type="transmembrane region" description="Helical" evidence="1">
    <location>
        <begin position="486"/>
        <end position="506"/>
    </location>
</feature>
<accession>A0A0S4KYC0</accession>
<sequence length="605" mass="68742">MKGIPARLFLQDLKIHNGRMECVRVVGDLNLHDAVAGGARSVKVVNVTDCVFDSVEVIDRRRSGSSSSSPRHEAIVPLMIFKKCVFRKRLLLHDLHFQQHVEFEGCRFEQYVDCARSHFSGVSFHDCAFDETVYFQGTCFAGRNSANGNMIDTDFSEVTFQKGADFDGAVFFGSATFKKARFYEATTFTDIRFRSHVNVGSSSQSLARFSPVFSFTAVQVFGSVGFLESGNDLKTENAISKGSGFHRSQARSCERLLGRETFVRLFEERRNDQWGQSREEPLELDFTYVSVHSKYGLRFHSVNLEKCKLAGTNLDLCYFNNVRWPRVRAHVPASALRGSGIWAGVIYKITKPWSGLAWLLRWLVWSLPLGAGSRNEEERQREIRHRQMYGIYDHACLVKEMESQSDSDGRNNSTPWPYEEKAEELAQLSKAYRDLKVAYEQDRDYIYASDFHYGEKELRRINPTVPWPTKFQLNLFWMINGYGERALRPVGWFLLVFVIGTFVYWWNGDLGRRPSAAFAVSEPHAAVTMPDVASGPSPEIAPIGLLEAAGFSLGTLAFLKPDFLVLKTAAEGRGNWTWLMIWFQTLAGPALFAMFALAIRNKLKR</sequence>
<gene>
    <name evidence="2" type="ORF">NITINOP_3278</name>
</gene>
<evidence type="ECO:0000256" key="1">
    <source>
        <dbReference type="SAM" id="Phobius"/>
    </source>
</evidence>
<evidence type="ECO:0000313" key="2">
    <source>
        <dbReference type="EMBL" id="CUQ68250.1"/>
    </source>
</evidence>
<keyword evidence="3" id="KW-1185">Reference proteome</keyword>
<evidence type="ECO:0000313" key="3">
    <source>
        <dbReference type="Proteomes" id="UP000066284"/>
    </source>
</evidence>
<dbReference type="KEGG" id="nio:NITINOP_3278"/>
<proteinExistence type="predicted"/>
<keyword evidence="1" id="KW-0812">Transmembrane</keyword>
<dbReference type="Gene3D" id="2.160.20.80">
    <property type="entry name" value="E3 ubiquitin-protein ligase SopA"/>
    <property type="match status" value="1"/>
</dbReference>
<dbReference type="Proteomes" id="UP000066284">
    <property type="component" value="Chromosome 1"/>
</dbReference>
<feature type="transmembrane region" description="Helical" evidence="1">
    <location>
        <begin position="576"/>
        <end position="599"/>
    </location>
</feature>
<protein>
    <recommendedName>
        <fullName evidence="4">Pentapeptide repeat-containing protein</fullName>
    </recommendedName>
</protein>
<keyword evidence="1" id="KW-0472">Membrane</keyword>
<evidence type="ECO:0008006" key="4">
    <source>
        <dbReference type="Google" id="ProtNLM"/>
    </source>
</evidence>
<keyword evidence="1" id="KW-1133">Transmembrane helix</keyword>
<dbReference type="Pfam" id="PF13576">
    <property type="entry name" value="Pentapeptide_3"/>
    <property type="match status" value="2"/>
</dbReference>
<dbReference type="OrthoDB" id="3602494at2"/>
<name>A0A0S4KYC0_9BACT</name>
<dbReference type="AlphaFoldDB" id="A0A0S4KYC0"/>
<dbReference type="EMBL" id="LN885086">
    <property type="protein sequence ID" value="CUQ68250.1"/>
    <property type="molecule type" value="Genomic_DNA"/>
</dbReference>
<dbReference type="STRING" id="1715989.NITINOP_3278"/>
<dbReference type="RefSeq" id="WP_062487409.1">
    <property type="nucleotide sequence ID" value="NZ_LN885086.1"/>
</dbReference>
<reference evidence="3" key="1">
    <citation type="submission" date="2015-09" db="EMBL/GenBank/DDBJ databases">
        <authorList>
            <person name="Daims H."/>
        </authorList>
    </citation>
    <scope>NUCLEOTIDE SEQUENCE [LARGE SCALE GENOMIC DNA]</scope>
</reference>
<organism evidence="2 3">
    <name type="scientific">Candidatus Nitrospira inopinata</name>
    <dbReference type="NCBI Taxonomy" id="1715989"/>
    <lineage>
        <taxon>Bacteria</taxon>
        <taxon>Pseudomonadati</taxon>
        <taxon>Nitrospirota</taxon>
        <taxon>Nitrospiria</taxon>
        <taxon>Nitrospirales</taxon>
        <taxon>Nitrospiraceae</taxon>
        <taxon>Nitrospira</taxon>
    </lineage>
</organism>
<dbReference type="SUPFAM" id="SSF141571">
    <property type="entry name" value="Pentapeptide repeat-like"/>
    <property type="match status" value="1"/>
</dbReference>
<dbReference type="InterPro" id="IPR001646">
    <property type="entry name" value="5peptide_repeat"/>
</dbReference>